<dbReference type="InterPro" id="IPR002136">
    <property type="entry name" value="Ribosomal_uL4"/>
</dbReference>
<dbReference type="Gene3D" id="3.40.1370.10">
    <property type="match status" value="1"/>
</dbReference>
<organism evidence="7 8">
    <name type="scientific">Dactylosporangium fulvum</name>
    <dbReference type="NCBI Taxonomy" id="53359"/>
    <lineage>
        <taxon>Bacteria</taxon>
        <taxon>Bacillati</taxon>
        <taxon>Actinomycetota</taxon>
        <taxon>Actinomycetes</taxon>
        <taxon>Micromonosporales</taxon>
        <taxon>Micromonosporaceae</taxon>
        <taxon>Dactylosporangium</taxon>
    </lineage>
</organism>
<dbReference type="Proteomes" id="UP001059617">
    <property type="component" value="Chromosome"/>
</dbReference>
<evidence type="ECO:0000256" key="5">
    <source>
        <dbReference type="HAMAP-Rule" id="MF_01328"/>
    </source>
</evidence>
<dbReference type="HAMAP" id="MF_01328_B">
    <property type="entry name" value="Ribosomal_uL4_B"/>
    <property type="match status" value="1"/>
</dbReference>
<accession>A0ABY5VY11</accession>
<proteinExistence type="inferred from homology"/>
<dbReference type="PANTHER" id="PTHR10746">
    <property type="entry name" value="50S RIBOSOMAL PROTEIN L4"/>
    <property type="match status" value="1"/>
</dbReference>
<dbReference type="RefSeq" id="WP_259859812.1">
    <property type="nucleotide sequence ID" value="NZ_BAAAST010000086.1"/>
</dbReference>
<dbReference type="EMBL" id="CP073720">
    <property type="protein sequence ID" value="UWP82040.1"/>
    <property type="molecule type" value="Genomic_DNA"/>
</dbReference>
<gene>
    <name evidence="5 7" type="primary">rplD</name>
    <name evidence="7" type="ORF">Dfulv_44385</name>
</gene>
<evidence type="ECO:0000313" key="8">
    <source>
        <dbReference type="Proteomes" id="UP001059617"/>
    </source>
</evidence>
<keyword evidence="2 5" id="KW-0689">Ribosomal protein</keyword>
<comment type="function">
    <text evidence="5">Forms part of the polypeptide exit tunnel.</text>
</comment>
<dbReference type="GO" id="GO:0005840">
    <property type="term" value="C:ribosome"/>
    <property type="evidence" value="ECO:0007669"/>
    <property type="project" value="UniProtKB-KW"/>
</dbReference>
<sequence>MTTVDIKTVDGDTNGTVELPNEIFDAQASIPLMHQVVVAQLNAARQGTHKTKTRGEVAGGGKKPYKQKGTGRARQGSIRAPQFTGGGVVHGPQPRDYTQRVNKKMKAAALRGALSDRARDGRIHVVETFIEGETPKTKDALKVLRGITDARRVLVVLARDDEANWLSLRNEQSVHLLVADQLNTHDVLVADQVVFTTAALNEFLGGPAESGASSADADSNEEG</sequence>
<evidence type="ECO:0000313" key="7">
    <source>
        <dbReference type="EMBL" id="UWP82040.1"/>
    </source>
</evidence>
<dbReference type="PANTHER" id="PTHR10746:SF6">
    <property type="entry name" value="LARGE RIBOSOMAL SUBUNIT PROTEIN UL4M"/>
    <property type="match status" value="1"/>
</dbReference>
<evidence type="ECO:0000256" key="2">
    <source>
        <dbReference type="ARBA" id="ARBA00022980"/>
    </source>
</evidence>
<dbReference type="SUPFAM" id="SSF52166">
    <property type="entry name" value="Ribosomal protein L4"/>
    <property type="match status" value="1"/>
</dbReference>
<feature type="region of interest" description="Disordered" evidence="6">
    <location>
        <begin position="45"/>
        <end position="96"/>
    </location>
</feature>
<reference evidence="7" key="1">
    <citation type="submission" date="2021-04" db="EMBL/GenBank/DDBJ databases">
        <authorList>
            <person name="Hartkoorn R.C."/>
            <person name="Beaudoing E."/>
            <person name="Hot D."/>
        </authorList>
    </citation>
    <scope>NUCLEOTIDE SEQUENCE</scope>
    <source>
        <strain evidence="7">NRRL B-16292</strain>
    </source>
</reference>
<dbReference type="NCBIfam" id="TIGR03953">
    <property type="entry name" value="rplD_bact"/>
    <property type="match status" value="1"/>
</dbReference>
<keyword evidence="5" id="KW-0694">RNA-binding</keyword>
<dbReference type="Pfam" id="PF00573">
    <property type="entry name" value="Ribosomal_L4"/>
    <property type="match status" value="1"/>
</dbReference>
<comment type="subunit">
    <text evidence="5">Part of the 50S ribosomal subunit.</text>
</comment>
<evidence type="ECO:0000256" key="4">
    <source>
        <dbReference type="ARBA" id="ARBA00035244"/>
    </source>
</evidence>
<comment type="similarity">
    <text evidence="1 5">Belongs to the universal ribosomal protein uL4 family.</text>
</comment>
<dbReference type="InterPro" id="IPR013005">
    <property type="entry name" value="Ribosomal_uL4-like"/>
</dbReference>
<keyword evidence="3 5" id="KW-0687">Ribonucleoprotein</keyword>
<name>A0ABY5VY11_9ACTN</name>
<keyword evidence="8" id="KW-1185">Reference proteome</keyword>
<evidence type="ECO:0000256" key="6">
    <source>
        <dbReference type="SAM" id="MobiDB-lite"/>
    </source>
</evidence>
<evidence type="ECO:0000256" key="1">
    <source>
        <dbReference type="ARBA" id="ARBA00010528"/>
    </source>
</evidence>
<reference evidence="7" key="2">
    <citation type="submission" date="2022-09" db="EMBL/GenBank/DDBJ databases">
        <title>Biosynthetic gene clusters of Dactylosporangioum fulvum.</title>
        <authorList>
            <person name="Caradec T."/>
        </authorList>
    </citation>
    <scope>NUCLEOTIDE SEQUENCE</scope>
    <source>
        <strain evidence="7">NRRL B-16292</strain>
    </source>
</reference>
<keyword evidence="5" id="KW-0699">rRNA-binding</keyword>
<protein>
    <recommendedName>
        <fullName evidence="4 5">Large ribosomal subunit protein uL4</fullName>
    </recommendedName>
</protein>
<comment type="function">
    <text evidence="5">One of the primary rRNA binding proteins, this protein initially binds near the 5'-end of the 23S rRNA. It is important during the early stages of 50S assembly. It makes multiple contacts with different domains of the 23S rRNA in the assembled 50S subunit and ribosome.</text>
</comment>
<evidence type="ECO:0000256" key="3">
    <source>
        <dbReference type="ARBA" id="ARBA00023274"/>
    </source>
</evidence>
<dbReference type="InterPro" id="IPR023574">
    <property type="entry name" value="Ribosomal_uL4_dom_sf"/>
</dbReference>